<evidence type="ECO:0000313" key="1">
    <source>
        <dbReference type="EMBL" id="EHL96266.1"/>
    </source>
</evidence>
<dbReference type="STRING" id="797515.HMPREF9103_02409"/>
<organism evidence="1 2">
    <name type="scientific">Lentilactobacillus parafarraginis F0439</name>
    <dbReference type="NCBI Taxonomy" id="797515"/>
    <lineage>
        <taxon>Bacteria</taxon>
        <taxon>Bacillati</taxon>
        <taxon>Bacillota</taxon>
        <taxon>Bacilli</taxon>
        <taxon>Lactobacillales</taxon>
        <taxon>Lactobacillaceae</taxon>
        <taxon>Lentilactobacillus</taxon>
    </lineage>
</organism>
<evidence type="ECO:0000313" key="2">
    <source>
        <dbReference type="Proteomes" id="UP000004625"/>
    </source>
</evidence>
<sequence length="100" mass="11499">MNLLQDYDEIENFLLDEFVKVSKNNDNMDAVLQAVLDAGAKMGYTDENMIRALKDLYEREFTNFNVNWSAFSGPSHPQISILDSVPLTPAGYRYWKENSN</sequence>
<comment type="caution">
    <text evidence="1">The sequence shown here is derived from an EMBL/GenBank/DDBJ whole genome shotgun (WGS) entry which is preliminary data.</text>
</comment>
<protein>
    <submittedName>
        <fullName evidence="1">Uncharacterized protein</fullName>
    </submittedName>
</protein>
<proteinExistence type="predicted"/>
<dbReference type="Proteomes" id="UP000004625">
    <property type="component" value="Unassembled WGS sequence"/>
</dbReference>
<dbReference type="EMBL" id="AGEY01000184">
    <property type="protein sequence ID" value="EHL96266.1"/>
    <property type="molecule type" value="Genomic_DNA"/>
</dbReference>
<gene>
    <name evidence="1" type="ORF">HMPREF9103_02409</name>
</gene>
<dbReference type="HOGENOM" id="CLU_2330179_0_0_9"/>
<reference evidence="1 2" key="1">
    <citation type="submission" date="2011-09" db="EMBL/GenBank/DDBJ databases">
        <authorList>
            <person name="Weinstock G."/>
            <person name="Sodergren E."/>
            <person name="Clifton S."/>
            <person name="Fulton L."/>
            <person name="Fulton B."/>
            <person name="Courtney L."/>
            <person name="Fronick C."/>
            <person name="Harrison M."/>
            <person name="Strong C."/>
            <person name="Farmer C."/>
            <person name="Delahaunty K."/>
            <person name="Markovic C."/>
            <person name="Hall O."/>
            <person name="Minx P."/>
            <person name="Tomlinson C."/>
            <person name="Mitreva M."/>
            <person name="Hou S."/>
            <person name="Chen J."/>
            <person name="Wollam A."/>
            <person name="Pepin K.H."/>
            <person name="Johnson M."/>
            <person name="Bhonagiri V."/>
            <person name="Zhang X."/>
            <person name="Suruliraj S."/>
            <person name="Warren W."/>
            <person name="Chinwalla A."/>
            <person name="Mardis E.R."/>
            <person name="Wilson R.K."/>
        </authorList>
    </citation>
    <scope>NUCLEOTIDE SEQUENCE [LARGE SCALE GENOMIC DNA]</scope>
    <source>
        <strain evidence="1 2">F0439</strain>
    </source>
</reference>
<name>G9ZRP8_9LACO</name>
<dbReference type="RefSeq" id="WP_008214312.1">
    <property type="nucleotide sequence ID" value="NZ_JH415055.1"/>
</dbReference>
<accession>G9ZRP8</accession>
<dbReference type="eggNOG" id="ENOG5030BGZ">
    <property type="taxonomic scope" value="Bacteria"/>
</dbReference>
<keyword evidence="2" id="KW-1185">Reference proteome</keyword>
<dbReference type="AlphaFoldDB" id="G9ZRP8"/>